<dbReference type="AlphaFoldDB" id="A0A2A4K3T1"/>
<evidence type="ECO:0000256" key="1">
    <source>
        <dbReference type="ARBA" id="ARBA00022723"/>
    </source>
</evidence>
<organism evidence="11">
    <name type="scientific">Heliothis virescens</name>
    <name type="common">Tobacco budworm moth</name>
    <dbReference type="NCBI Taxonomy" id="7102"/>
    <lineage>
        <taxon>Eukaryota</taxon>
        <taxon>Metazoa</taxon>
        <taxon>Ecdysozoa</taxon>
        <taxon>Arthropoda</taxon>
        <taxon>Hexapoda</taxon>
        <taxon>Insecta</taxon>
        <taxon>Pterygota</taxon>
        <taxon>Neoptera</taxon>
        <taxon>Endopterygota</taxon>
        <taxon>Lepidoptera</taxon>
        <taxon>Glossata</taxon>
        <taxon>Ditrysia</taxon>
        <taxon>Noctuoidea</taxon>
        <taxon>Noctuidae</taxon>
        <taxon>Heliothinae</taxon>
        <taxon>Heliothis</taxon>
    </lineage>
</organism>
<dbReference type="EMBL" id="NWSH01000162">
    <property type="protein sequence ID" value="PCG78915.1"/>
    <property type="molecule type" value="Genomic_DNA"/>
</dbReference>
<name>A0A2A4K3T1_HELVI</name>
<dbReference type="FunFam" id="3.40.630.10:FF:000019">
    <property type="entry name" value="Aminoacylase 1"/>
    <property type="match status" value="1"/>
</dbReference>
<evidence type="ECO:0000256" key="3">
    <source>
        <dbReference type="ARBA" id="ARBA00022771"/>
    </source>
</evidence>
<feature type="domain" description="C2H2-type" evidence="9">
    <location>
        <begin position="495"/>
        <end position="522"/>
    </location>
</feature>
<dbReference type="GO" id="GO:0030674">
    <property type="term" value="F:protein-macromolecule adaptor activity"/>
    <property type="evidence" value="ECO:0007669"/>
    <property type="project" value="UniProtKB-ARBA"/>
</dbReference>
<keyword evidence="2" id="KW-0677">Repeat</keyword>
<dbReference type="GO" id="GO:0005634">
    <property type="term" value="C:nucleus"/>
    <property type="evidence" value="ECO:0007669"/>
    <property type="project" value="InterPro"/>
</dbReference>
<dbReference type="FunFam" id="3.30.160.60:FF:002972">
    <property type="entry name" value="GM18664"/>
    <property type="match status" value="1"/>
</dbReference>
<dbReference type="SMART" id="SM00355">
    <property type="entry name" value="ZnF_C2H2"/>
    <property type="match status" value="6"/>
</dbReference>
<protein>
    <recommendedName>
        <fullName evidence="12">N-acyl-L-amino-acid amidohydrolase</fullName>
    </recommendedName>
</protein>
<dbReference type="PROSITE" id="PS00758">
    <property type="entry name" value="ARGE_DAPE_CPG2_1"/>
    <property type="match status" value="1"/>
</dbReference>
<accession>A0A2A4K3T1</accession>
<evidence type="ECO:0000256" key="5">
    <source>
        <dbReference type="ARBA" id="ARBA00022833"/>
    </source>
</evidence>
<dbReference type="PROSITE" id="PS00759">
    <property type="entry name" value="ARGE_DAPE_CPG2_2"/>
    <property type="match status" value="1"/>
</dbReference>
<evidence type="ECO:0008006" key="12">
    <source>
        <dbReference type="Google" id="ProtNLM"/>
    </source>
</evidence>
<dbReference type="GO" id="GO:0004046">
    <property type="term" value="F:aminoacylase activity"/>
    <property type="evidence" value="ECO:0007669"/>
    <property type="project" value="TreeGrafter"/>
</dbReference>
<evidence type="ECO:0000256" key="7">
    <source>
        <dbReference type="PROSITE-ProRule" id="PRU01263"/>
    </source>
</evidence>
<dbReference type="SUPFAM" id="SSF57716">
    <property type="entry name" value="Glucocorticoid receptor-like (DNA-binding domain)"/>
    <property type="match status" value="1"/>
</dbReference>
<dbReference type="Pfam" id="PF01546">
    <property type="entry name" value="Peptidase_M20"/>
    <property type="match status" value="1"/>
</dbReference>
<dbReference type="SUPFAM" id="SSF57667">
    <property type="entry name" value="beta-beta-alpha zinc fingers"/>
    <property type="match status" value="3"/>
</dbReference>
<keyword evidence="3 6" id="KW-0863">Zinc-finger</keyword>
<dbReference type="Gene3D" id="3.40.1800.20">
    <property type="match status" value="1"/>
</dbReference>
<evidence type="ECO:0000256" key="2">
    <source>
        <dbReference type="ARBA" id="ARBA00022737"/>
    </source>
</evidence>
<dbReference type="FunFam" id="3.30.160.60:FF:000688">
    <property type="entry name" value="zinc finger protein 197 isoform X1"/>
    <property type="match status" value="1"/>
</dbReference>
<gene>
    <name evidence="11" type="ORF">B5V51_2689</name>
</gene>
<reference evidence="11" key="1">
    <citation type="submission" date="2017-09" db="EMBL/GenBank/DDBJ databases">
        <title>Contemporary evolution of a Lepidopteran species, Heliothis virescens, in response to modern agricultural practices.</title>
        <authorList>
            <person name="Fritz M.L."/>
            <person name="Deyonke A.M."/>
            <person name="Papanicolaou A."/>
            <person name="Micinski S."/>
            <person name="Westbrook J."/>
            <person name="Gould F."/>
        </authorList>
    </citation>
    <scope>NUCLEOTIDE SEQUENCE [LARGE SCALE GENOMIC DNA]</scope>
    <source>
        <strain evidence="11">HvINT-</strain>
        <tissue evidence="11">Whole body</tissue>
    </source>
</reference>
<dbReference type="PANTHER" id="PTHR45892">
    <property type="entry name" value="AMINOACYLASE-1"/>
    <property type="match status" value="1"/>
</dbReference>
<dbReference type="InterPro" id="IPR001261">
    <property type="entry name" value="ArgE/DapE_CS"/>
</dbReference>
<dbReference type="Pfam" id="PF00096">
    <property type="entry name" value="zf-C2H2"/>
    <property type="match status" value="3"/>
</dbReference>
<dbReference type="PROSITE" id="PS00028">
    <property type="entry name" value="ZINC_FINGER_C2H2_1"/>
    <property type="match status" value="6"/>
</dbReference>
<comment type="caution">
    <text evidence="11">The sequence shown here is derived from an EMBL/GenBank/DDBJ whole genome shotgun (WGS) entry which is preliminary data.</text>
</comment>
<dbReference type="Gene3D" id="3.40.630.10">
    <property type="entry name" value="Zn peptidases"/>
    <property type="match status" value="1"/>
</dbReference>
<evidence type="ECO:0000259" key="9">
    <source>
        <dbReference type="PROSITE" id="PS50157"/>
    </source>
</evidence>
<feature type="region of interest" description="Disordered" evidence="8">
    <location>
        <begin position="383"/>
        <end position="411"/>
    </location>
</feature>
<feature type="domain" description="C2H2-type" evidence="9">
    <location>
        <begin position="523"/>
        <end position="546"/>
    </location>
</feature>
<keyword evidence="5" id="KW-0862">Zinc</keyword>
<dbReference type="PROSITE" id="PS50157">
    <property type="entry name" value="ZINC_FINGER_C2H2_2"/>
    <property type="match status" value="6"/>
</dbReference>
<comment type="caution">
    <text evidence="7">Lacks conserved residue(s) required for the propagation of feature annotation.</text>
</comment>
<dbReference type="InterPro" id="IPR002933">
    <property type="entry name" value="Peptidase_M20"/>
</dbReference>
<feature type="domain" description="C2H2-type" evidence="9">
    <location>
        <begin position="467"/>
        <end position="494"/>
    </location>
</feature>
<dbReference type="InterPro" id="IPR036236">
    <property type="entry name" value="Znf_C2H2_sf"/>
</dbReference>
<evidence type="ECO:0000259" key="10">
    <source>
        <dbReference type="PROSITE" id="PS51915"/>
    </source>
</evidence>
<dbReference type="InterPro" id="IPR052083">
    <property type="entry name" value="Aminoacylase-1_M20A"/>
</dbReference>
<feature type="domain" description="C2H2-type" evidence="9">
    <location>
        <begin position="439"/>
        <end position="466"/>
    </location>
</feature>
<feature type="domain" description="ZAD" evidence="10">
    <location>
        <begin position="274"/>
        <end position="347"/>
    </location>
</feature>
<dbReference type="GO" id="GO:0008270">
    <property type="term" value="F:zinc ion binding"/>
    <property type="evidence" value="ECO:0007669"/>
    <property type="project" value="UniProtKB-KW"/>
</dbReference>
<dbReference type="PANTHER" id="PTHR45892:SF1">
    <property type="entry name" value="AMINOACYLASE-1"/>
    <property type="match status" value="1"/>
</dbReference>
<keyword evidence="4" id="KW-0378">Hydrolase</keyword>
<dbReference type="PROSITE" id="PS51915">
    <property type="entry name" value="ZAD"/>
    <property type="match status" value="1"/>
</dbReference>
<evidence type="ECO:0000313" key="11">
    <source>
        <dbReference type="EMBL" id="PCG78915.1"/>
    </source>
</evidence>
<feature type="compositionally biased region" description="Basic and acidic residues" evidence="8">
    <location>
        <begin position="383"/>
        <end position="400"/>
    </location>
</feature>
<feature type="domain" description="C2H2-type" evidence="9">
    <location>
        <begin position="635"/>
        <end position="663"/>
    </location>
</feature>
<feature type="domain" description="C2H2-type" evidence="9">
    <location>
        <begin position="411"/>
        <end position="438"/>
    </location>
</feature>
<dbReference type="InterPro" id="IPR012934">
    <property type="entry name" value="Znf_AD"/>
</dbReference>
<dbReference type="FunFam" id="3.30.160.60:FF:002343">
    <property type="entry name" value="Zinc finger protein 33A"/>
    <property type="match status" value="1"/>
</dbReference>
<sequence length="673" mass="76311">MADNYKNNPAVANFVEYLKIPSVQPNINYDDCVAFLKKQANGLSLAVKVYEIVPRKPIVIITWPGKDESLGSILLNSHMDVVPVFENSWTHPPFSGHIDNDGKIFARGSQDMKCVGIQYLEAIRKMKAAGVQLKRTLHVCFVPDEEIGGHDGMEKFVHTKDFKDLNVAFALDEGMASPNQDFVLFNGERSIWQIHVHCTGQPGHGSLLLPNTAGEKINKWCKEAGDGVTFEFEQKNPYVEVTKLDASNPFWVAFKSAADKLNLKLDCRIFPGGTDSRICLEEGVLSSVFTKNYNISLCDMVEYCCNIKISKDDGLPEQMCSNCIYKLGIAYHFKQTCESADIRLRQYLGLRIPSKYNDACVATDPYVPTHATIIKKCKCKQPEPKRHTNYKKKSESEKLKRGPKPKPKQDHTCYQCDKQFRCQAQLEMHVRTHTGDKPFVCMYCPRRFTQKHNLTIHLRIHTGEKPFQCEVCSKRFSAQGNLHAHLKIHTGQRDHVCSICNKSFITSSELTRHMSKHRGIKNFKCDLCGAAYVHSRDLKLHKLKKHQIVPQNAKVQCANEGYNNSGNIDIIGIDVGKDPPMPMKDVSHLIPHLINEKPQQNLPVIPESNQSILPFEQKGVKEIFHQYSNKVFEAHNCAICGEGFDYVTALAQHYLHRHKDHEYVQSKGYGLAQ</sequence>
<dbReference type="SUPFAM" id="SSF53187">
    <property type="entry name" value="Zn-dependent exopeptidases"/>
    <property type="match status" value="1"/>
</dbReference>
<proteinExistence type="predicted"/>
<dbReference type="InterPro" id="IPR013087">
    <property type="entry name" value="Znf_C2H2_type"/>
</dbReference>
<evidence type="ECO:0000256" key="4">
    <source>
        <dbReference type="ARBA" id="ARBA00022801"/>
    </source>
</evidence>
<keyword evidence="1" id="KW-0479">Metal-binding</keyword>
<evidence type="ECO:0000256" key="8">
    <source>
        <dbReference type="SAM" id="MobiDB-lite"/>
    </source>
</evidence>
<dbReference type="SMART" id="SM00868">
    <property type="entry name" value="zf-AD"/>
    <property type="match status" value="1"/>
</dbReference>
<evidence type="ECO:0000256" key="6">
    <source>
        <dbReference type="PROSITE-ProRule" id="PRU00042"/>
    </source>
</evidence>
<dbReference type="STRING" id="7102.A0A2A4K3T1"/>
<dbReference type="GO" id="GO:0006355">
    <property type="term" value="P:regulation of DNA-templated transcription"/>
    <property type="evidence" value="ECO:0007669"/>
    <property type="project" value="UniProtKB-ARBA"/>
</dbReference>
<dbReference type="Gene3D" id="3.30.160.60">
    <property type="entry name" value="Classic Zinc Finger"/>
    <property type="match status" value="4"/>
</dbReference>